<dbReference type="NCBIfam" id="TIGR00494">
    <property type="entry name" value="crcB"/>
    <property type="match status" value="1"/>
</dbReference>
<keyword evidence="10" id="KW-0813">Transport</keyword>
<feature type="transmembrane region" description="Helical" evidence="10">
    <location>
        <begin position="35"/>
        <end position="56"/>
    </location>
</feature>
<reference evidence="11" key="1">
    <citation type="submission" date="2021-05" db="EMBL/GenBank/DDBJ databases">
        <title>Novel Bacillus species.</title>
        <authorList>
            <person name="Liu G."/>
        </authorList>
    </citation>
    <scope>NUCLEOTIDE SEQUENCE</scope>
    <source>
        <strain evidence="11">FJAT-49825</strain>
    </source>
</reference>
<dbReference type="Proteomes" id="UP000679749">
    <property type="component" value="Unassembled WGS sequence"/>
</dbReference>
<protein>
    <recommendedName>
        <fullName evidence="10">Fluoride-specific ion channel FluC</fullName>
    </recommendedName>
</protein>
<comment type="catalytic activity">
    <reaction evidence="8">
        <text>fluoride(in) = fluoride(out)</text>
        <dbReference type="Rhea" id="RHEA:76159"/>
        <dbReference type="ChEBI" id="CHEBI:17051"/>
    </reaction>
    <physiologicalReaction direction="left-to-right" evidence="8">
        <dbReference type="Rhea" id="RHEA:76160"/>
    </physiologicalReaction>
</comment>
<feature type="transmembrane region" description="Helical" evidence="10">
    <location>
        <begin position="63"/>
        <end position="82"/>
    </location>
</feature>
<evidence type="ECO:0000256" key="2">
    <source>
        <dbReference type="ARBA" id="ARBA00022475"/>
    </source>
</evidence>
<dbReference type="GO" id="GO:0140114">
    <property type="term" value="P:cellular detoxification of fluoride"/>
    <property type="evidence" value="ECO:0007669"/>
    <property type="project" value="UniProtKB-UniRule"/>
</dbReference>
<feature type="transmembrane region" description="Helical" evidence="10">
    <location>
        <begin position="5"/>
        <end position="23"/>
    </location>
</feature>
<accession>A0A942TZK8</accession>
<comment type="activity regulation">
    <text evidence="10">Na(+) is not transported, but it plays an essential structural role and its presence is essential for fluoride channel function.</text>
</comment>
<dbReference type="EMBL" id="JAGYPF010000001">
    <property type="protein sequence ID" value="MBS4211735.1"/>
    <property type="molecule type" value="Genomic_DNA"/>
</dbReference>
<name>A0A942TZK8_9BACI</name>
<comment type="subcellular location">
    <subcellularLocation>
        <location evidence="1 10">Cell membrane</location>
        <topology evidence="1 10">Multi-pass membrane protein</topology>
    </subcellularLocation>
</comment>
<proteinExistence type="inferred from homology"/>
<keyword evidence="12" id="KW-1185">Reference proteome</keyword>
<feature type="transmembrane region" description="Helical" evidence="10">
    <location>
        <begin position="94"/>
        <end position="113"/>
    </location>
</feature>
<dbReference type="InterPro" id="IPR003691">
    <property type="entry name" value="FluC"/>
</dbReference>
<evidence type="ECO:0000256" key="3">
    <source>
        <dbReference type="ARBA" id="ARBA00022692"/>
    </source>
</evidence>
<gene>
    <name evidence="10 11" type="primary">crcB</name>
    <name evidence="10" type="synonym">fluC</name>
    <name evidence="11" type="ORF">KHA99_04585</name>
</gene>
<keyword evidence="3 10" id="KW-0812">Transmembrane</keyword>
<dbReference type="GO" id="GO:0062054">
    <property type="term" value="F:fluoride channel activity"/>
    <property type="evidence" value="ECO:0007669"/>
    <property type="project" value="UniProtKB-UniRule"/>
</dbReference>
<comment type="caution">
    <text evidence="11">The sequence shown here is derived from an EMBL/GenBank/DDBJ whole genome shotgun (WGS) entry which is preliminary data.</text>
</comment>
<comment type="similarity">
    <text evidence="7 10">Belongs to the fluoride channel Fluc/FEX (TC 1.A.43) family.</text>
</comment>
<evidence type="ECO:0000256" key="10">
    <source>
        <dbReference type="HAMAP-Rule" id="MF_00454"/>
    </source>
</evidence>
<feature type="binding site" evidence="10">
    <location>
        <position position="77"/>
    </location>
    <ligand>
        <name>Na(+)</name>
        <dbReference type="ChEBI" id="CHEBI:29101"/>
        <note>structural</note>
    </ligand>
</feature>
<evidence type="ECO:0000256" key="1">
    <source>
        <dbReference type="ARBA" id="ARBA00004651"/>
    </source>
</evidence>
<comment type="function">
    <text evidence="9 10">Fluoride-specific ion channel. Important for reducing fluoride concentration in the cell, thus reducing its toxicity.</text>
</comment>
<dbReference type="PANTHER" id="PTHR28259">
    <property type="entry name" value="FLUORIDE EXPORT PROTEIN 1-RELATED"/>
    <property type="match status" value="1"/>
</dbReference>
<keyword evidence="10" id="KW-0479">Metal-binding</keyword>
<evidence type="ECO:0000256" key="5">
    <source>
        <dbReference type="ARBA" id="ARBA00023136"/>
    </source>
</evidence>
<evidence type="ECO:0000313" key="12">
    <source>
        <dbReference type="Proteomes" id="UP000679749"/>
    </source>
</evidence>
<dbReference type="AlphaFoldDB" id="A0A942TZK8"/>
<feature type="binding site" evidence="10">
    <location>
        <position position="74"/>
    </location>
    <ligand>
        <name>Na(+)</name>
        <dbReference type="ChEBI" id="CHEBI:29101"/>
        <note>structural</note>
    </ligand>
</feature>
<evidence type="ECO:0000256" key="7">
    <source>
        <dbReference type="ARBA" id="ARBA00035120"/>
    </source>
</evidence>
<keyword evidence="10" id="KW-0406">Ion transport</keyword>
<keyword evidence="6 10" id="KW-0407">Ion channel</keyword>
<dbReference type="GO" id="GO:0005886">
    <property type="term" value="C:plasma membrane"/>
    <property type="evidence" value="ECO:0007669"/>
    <property type="project" value="UniProtKB-SubCell"/>
</dbReference>
<evidence type="ECO:0000256" key="9">
    <source>
        <dbReference type="ARBA" id="ARBA00049940"/>
    </source>
</evidence>
<evidence type="ECO:0000256" key="8">
    <source>
        <dbReference type="ARBA" id="ARBA00035585"/>
    </source>
</evidence>
<dbReference type="Pfam" id="PF02537">
    <property type="entry name" value="CRCB"/>
    <property type="match status" value="1"/>
</dbReference>
<evidence type="ECO:0000256" key="4">
    <source>
        <dbReference type="ARBA" id="ARBA00022989"/>
    </source>
</evidence>
<evidence type="ECO:0000256" key="6">
    <source>
        <dbReference type="ARBA" id="ARBA00023303"/>
    </source>
</evidence>
<keyword evidence="2 10" id="KW-1003">Cell membrane</keyword>
<dbReference type="HAMAP" id="MF_00454">
    <property type="entry name" value="FluC"/>
    <property type="match status" value="1"/>
</dbReference>
<keyword evidence="4 10" id="KW-1133">Transmembrane helix</keyword>
<keyword evidence="5 10" id="KW-0472">Membrane</keyword>
<sequence>MMEMVYLAVGCGGVIGAVFRFLLDGLISRTALPLSSGILFVNMIGCFIIGFTLSLNPNRFSSLFKLGFVTGFLGSFTTFSSFSVKTIELFLKWGIQPSIVYLALTIIAGYGSVKIGRVIALKIEKG</sequence>
<organism evidence="11 12">
    <name type="scientific">Neobacillus rhizophilus</name>
    <dbReference type="NCBI Taxonomy" id="2833579"/>
    <lineage>
        <taxon>Bacteria</taxon>
        <taxon>Bacillati</taxon>
        <taxon>Bacillota</taxon>
        <taxon>Bacilli</taxon>
        <taxon>Bacillales</taxon>
        <taxon>Bacillaceae</taxon>
        <taxon>Neobacillus</taxon>
    </lineage>
</organism>
<evidence type="ECO:0000313" key="11">
    <source>
        <dbReference type="EMBL" id="MBS4211735.1"/>
    </source>
</evidence>
<dbReference type="PANTHER" id="PTHR28259:SF1">
    <property type="entry name" value="FLUORIDE EXPORT PROTEIN 1-RELATED"/>
    <property type="match status" value="1"/>
</dbReference>
<keyword evidence="10" id="KW-0915">Sodium</keyword>
<dbReference type="GO" id="GO:0046872">
    <property type="term" value="F:metal ion binding"/>
    <property type="evidence" value="ECO:0007669"/>
    <property type="project" value="UniProtKB-KW"/>
</dbReference>